<keyword evidence="6" id="KW-0862">Zinc</keyword>
<dbReference type="Gene3D" id="3.20.20.140">
    <property type="entry name" value="Metal-dependent hydrolases"/>
    <property type="match status" value="1"/>
</dbReference>
<dbReference type="GO" id="GO:0046872">
    <property type="term" value="F:metal ion binding"/>
    <property type="evidence" value="ECO:0007669"/>
    <property type="project" value="UniProtKB-KW"/>
</dbReference>
<proteinExistence type="inferred from homology"/>
<accession>A0A422ZKP3</accession>
<dbReference type="EC" id="3.5.4.4" evidence="3"/>
<dbReference type="SUPFAM" id="SSF51556">
    <property type="entry name" value="Metallo-dependent hydrolases"/>
    <property type="match status" value="1"/>
</dbReference>
<dbReference type="EMBL" id="MPYG04000165">
    <property type="protein sequence ID" value="ROG90810.1"/>
    <property type="molecule type" value="Genomic_DNA"/>
</dbReference>
<evidence type="ECO:0000256" key="1">
    <source>
        <dbReference type="ARBA" id="ARBA00001947"/>
    </source>
</evidence>
<evidence type="ECO:0000256" key="5">
    <source>
        <dbReference type="ARBA" id="ARBA00022801"/>
    </source>
</evidence>
<evidence type="ECO:0000256" key="3">
    <source>
        <dbReference type="ARBA" id="ARBA00012784"/>
    </source>
</evidence>
<dbReference type="InterPro" id="IPR032466">
    <property type="entry name" value="Metal_Hydrolase"/>
</dbReference>
<dbReference type="GO" id="GO:0043103">
    <property type="term" value="P:hypoxanthine salvage"/>
    <property type="evidence" value="ECO:0007669"/>
    <property type="project" value="TreeGrafter"/>
</dbReference>
<organism evidence="8 9">
    <name type="scientific">Klebsiella pneumoniae</name>
    <dbReference type="NCBI Taxonomy" id="573"/>
    <lineage>
        <taxon>Bacteria</taxon>
        <taxon>Pseudomonadati</taxon>
        <taxon>Pseudomonadota</taxon>
        <taxon>Gammaproteobacteria</taxon>
        <taxon>Enterobacterales</taxon>
        <taxon>Enterobacteriaceae</taxon>
        <taxon>Klebsiella/Raoultella group</taxon>
        <taxon>Klebsiella</taxon>
        <taxon>Klebsiella pneumoniae complex</taxon>
    </lineage>
</organism>
<gene>
    <name evidence="8" type="ORF">BL124_00023120</name>
</gene>
<sequence>MSPGLSLAFSNFQYLRHRCYRELLVLLASILAVRVITLLCKLLANGISLRIIIVFSISKVILHEHLEGSVTANLAVHLSRKNGIVISDEYIRRCAVPGDYDYAWDKSDFAHFIKIYDFISSLIKTPEDYYLVTADFISRNAQAGMIYCELLISPDHMMRVGDGNGESNYLACLYEVTRAIKDAEEQYGTITRLHVVLIRHDGIERAAAVVDLFMNHPDPYIVGVNVAGHEGMHRFSDYVPSLSMLYQQGLRGSLHAGEICGAESVKEALAAGASRIGHGIRAIECPELIAELVEQEVLLEVSLTSNHLLINDIQQGNSTHPIRALYDSGVRLNLNTDDAGICSTDILKEYQFAINAFGFQRAELIDISMMAIEASFVAKDIQKRLLEKIYTAVISDDVDFFAIAQKSVHSPALRARFARRYEQLTSTR</sequence>
<evidence type="ECO:0000313" key="9">
    <source>
        <dbReference type="Proteomes" id="UP000283322"/>
    </source>
</evidence>
<keyword evidence="5" id="KW-0378">Hydrolase</keyword>
<dbReference type="AlphaFoldDB" id="A0A422ZKP3"/>
<dbReference type="GO" id="GO:0005829">
    <property type="term" value="C:cytosol"/>
    <property type="evidence" value="ECO:0007669"/>
    <property type="project" value="TreeGrafter"/>
</dbReference>
<dbReference type="GO" id="GO:0046103">
    <property type="term" value="P:inosine biosynthetic process"/>
    <property type="evidence" value="ECO:0007669"/>
    <property type="project" value="TreeGrafter"/>
</dbReference>
<feature type="domain" description="Adenosine deaminase" evidence="7">
    <location>
        <begin position="59"/>
        <end position="391"/>
    </location>
</feature>
<dbReference type="GO" id="GO:0004000">
    <property type="term" value="F:adenosine deaminase activity"/>
    <property type="evidence" value="ECO:0007669"/>
    <property type="project" value="TreeGrafter"/>
</dbReference>
<dbReference type="GO" id="GO:0006154">
    <property type="term" value="P:adenosine catabolic process"/>
    <property type="evidence" value="ECO:0007669"/>
    <property type="project" value="TreeGrafter"/>
</dbReference>
<keyword evidence="4" id="KW-0479">Metal-binding</keyword>
<dbReference type="InterPro" id="IPR001365">
    <property type="entry name" value="A_deaminase_dom"/>
</dbReference>
<evidence type="ECO:0000313" key="8">
    <source>
        <dbReference type="EMBL" id="ROG90810.1"/>
    </source>
</evidence>
<dbReference type="InterPro" id="IPR006330">
    <property type="entry name" value="Ado/ade_deaminase"/>
</dbReference>
<comment type="cofactor">
    <cofactor evidence="1">
        <name>Zn(2+)</name>
        <dbReference type="ChEBI" id="CHEBI:29105"/>
    </cofactor>
</comment>
<dbReference type="PANTHER" id="PTHR11409:SF43">
    <property type="entry name" value="ADENOSINE DEAMINASE"/>
    <property type="match status" value="1"/>
</dbReference>
<evidence type="ECO:0000256" key="4">
    <source>
        <dbReference type="ARBA" id="ARBA00022723"/>
    </source>
</evidence>
<dbReference type="Pfam" id="PF00962">
    <property type="entry name" value="A_deaminase"/>
    <property type="match status" value="1"/>
</dbReference>
<dbReference type="PANTHER" id="PTHR11409">
    <property type="entry name" value="ADENOSINE DEAMINASE"/>
    <property type="match status" value="1"/>
</dbReference>
<comment type="caution">
    <text evidence="8">The sequence shown here is derived from an EMBL/GenBank/DDBJ whole genome shotgun (WGS) entry which is preliminary data.</text>
</comment>
<reference evidence="8 9" key="1">
    <citation type="submission" date="2018-10" db="EMBL/GenBank/DDBJ databases">
        <authorList>
            <person name="Vanduin D."/>
            <person name="Fouts D."/>
            <person name="Wright M."/>
            <person name="Sutton G."/>
            <person name="Nguyen K."/>
            <person name="Kreiswirth B."/>
            <person name="Chen L."/>
            <person name="Rojas L."/>
            <person name="Hujer A."/>
            <person name="Hujer K."/>
            <person name="Bonomo R."/>
            <person name="Adams M."/>
        </authorList>
    </citation>
    <scope>NUCLEOTIDE SEQUENCE [LARGE SCALE GENOMIC DNA]</scope>
    <source>
        <strain evidence="8 9">CRK0165</strain>
    </source>
</reference>
<evidence type="ECO:0000256" key="6">
    <source>
        <dbReference type="ARBA" id="ARBA00022833"/>
    </source>
</evidence>
<dbReference type="Proteomes" id="UP000283322">
    <property type="component" value="Unassembled WGS sequence"/>
</dbReference>
<name>A0A422ZKP3_KLEPN</name>
<evidence type="ECO:0000259" key="7">
    <source>
        <dbReference type="Pfam" id="PF00962"/>
    </source>
</evidence>
<protein>
    <recommendedName>
        <fullName evidence="3">adenosine deaminase</fullName>
        <ecNumber evidence="3">3.5.4.4</ecNumber>
    </recommendedName>
</protein>
<comment type="similarity">
    <text evidence="2">Belongs to the metallo-dependent hydrolases superfamily. Adenosine and AMP deaminases family.</text>
</comment>
<evidence type="ECO:0000256" key="2">
    <source>
        <dbReference type="ARBA" id="ARBA00006676"/>
    </source>
</evidence>